<dbReference type="OrthoDB" id="1923405at2"/>
<evidence type="ECO:0000313" key="1">
    <source>
        <dbReference type="EMBL" id="TWR30609.1"/>
    </source>
</evidence>
<protein>
    <submittedName>
        <fullName evidence="1">Uncharacterized protein</fullName>
    </submittedName>
</protein>
<keyword evidence="2" id="KW-1185">Reference proteome</keyword>
<dbReference type="EMBL" id="VOEJ01000002">
    <property type="protein sequence ID" value="TWR30609.1"/>
    <property type="molecule type" value="Genomic_DNA"/>
</dbReference>
<sequence length="196" mass="22364">MLIKIPRYKFFKHYPDFPKSNDYHNKYSFPETYDYYIFSTPPAKSTVGLSNNISLGLTKLVKVLGYHGLYFMGDTTIPWLYKKHHYKPVQKALDYIADSNIKSTFNGALYADVSELPIFVRHLFWLERCNGVVSNPYFTDSGFNIIGNICKYGNIHLSTINELTDDLLNDVLAETPLSIFEGESCGSSAIPHRILA</sequence>
<reference evidence="1 2" key="1">
    <citation type="submission" date="2019-07" db="EMBL/GenBank/DDBJ databases">
        <authorList>
            <person name="Kim J."/>
        </authorList>
    </citation>
    <scope>NUCLEOTIDE SEQUENCE [LARGE SCALE GENOMIC DNA]</scope>
    <source>
        <strain evidence="2">dk17</strain>
    </source>
</reference>
<evidence type="ECO:0000313" key="2">
    <source>
        <dbReference type="Proteomes" id="UP000320042"/>
    </source>
</evidence>
<gene>
    <name evidence="1" type="ORF">FPZ43_06635</name>
</gene>
<organism evidence="1 2">
    <name type="scientific">Mucilaginibacter pallidiroseus</name>
    <dbReference type="NCBI Taxonomy" id="2599295"/>
    <lineage>
        <taxon>Bacteria</taxon>
        <taxon>Pseudomonadati</taxon>
        <taxon>Bacteroidota</taxon>
        <taxon>Sphingobacteriia</taxon>
        <taxon>Sphingobacteriales</taxon>
        <taxon>Sphingobacteriaceae</taxon>
        <taxon>Mucilaginibacter</taxon>
    </lineage>
</organism>
<dbReference type="RefSeq" id="WP_146381067.1">
    <property type="nucleotide sequence ID" value="NZ_VOEJ01000002.1"/>
</dbReference>
<proteinExistence type="predicted"/>
<name>A0A563UH54_9SPHI</name>
<dbReference type="AlphaFoldDB" id="A0A563UH54"/>
<accession>A0A563UH54</accession>
<comment type="caution">
    <text evidence="1">The sequence shown here is derived from an EMBL/GenBank/DDBJ whole genome shotgun (WGS) entry which is preliminary data.</text>
</comment>
<dbReference type="Proteomes" id="UP000320042">
    <property type="component" value="Unassembled WGS sequence"/>
</dbReference>